<sequence>MGTLWTYLYNSQQKVELLPDKDGYYLINGNKVRADELVVAPFKNTILKESTRFYLVPPNFPEPHTLEICQKKLNNYEISKTTIKYY</sequence>
<dbReference type="InterPro" id="IPR031707">
    <property type="entry name" value="AbiGii_2"/>
</dbReference>
<protein>
    <submittedName>
        <fullName evidence="1">Uncharacterized protein</fullName>
    </submittedName>
</protein>
<gene>
    <name evidence="1" type="ORF">DWV06_03730</name>
</gene>
<proteinExistence type="predicted"/>
<dbReference type="OrthoDB" id="2514209at2"/>
<dbReference type="Pfam" id="PF16873">
    <property type="entry name" value="AbiGii_2"/>
    <property type="match status" value="1"/>
</dbReference>
<keyword evidence="2" id="KW-1185">Reference proteome</keyword>
<evidence type="ECO:0000313" key="1">
    <source>
        <dbReference type="EMBL" id="RDU24586.1"/>
    </source>
</evidence>
<accession>A0A371AYE4</accession>
<evidence type="ECO:0000313" key="2">
    <source>
        <dbReference type="Proteomes" id="UP000255036"/>
    </source>
</evidence>
<reference evidence="1 2" key="1">
    <citation type="submission" date="2018-07" db="EMBL/GenBank/DDBJ databases">
        <title>Anaerosacharophilus polymeroproducens gen. nov. sp. nov., an anaerobic bacterium isolated from salt field.</title>
        <authorList>
            <person name="Kim W."/>
            <person name="Yang S.-H."/>
            <person name="Oh J."/>
            <person name="Lee J.-H."/>
            <person name="Kwon K.K."/>
        </authorList>
    </citation>
    <scope>NUCLEOTIDE SEQUENCE [LARGE SCALE GENOMIC DNA]</scope>
    <source>
        <strain evidence="1 2">MCWD5</strain>
    </source>
</reference>
<dbReference type="Proteomes" id="UP000255036">
    <property type="component" value="Unassembled WGS sequence"/>
</dbReference>
<dbReference type="RefSeq" id="WP_115480819.1">
    <property type="nucleotide sequence ID" value="NZ_QRCT01000012.1"/>
</dbReference>
<dbReference type="EMBL" id="QRCT01000012">
    <property type="protein sequence ID" value="RDU24586.1"/>
    <property type="molecule type" value="Genomic_DNA"/>
</dbReference>
<name>A0A371AYE4_9FIRM</name>
<organism evidence="1 2">
    <name type="scientific">Anaerosacchariphilus polymeriproducens</name>
    <dbReference type="NCBI Taxonomy" id="1812858"/>
    <lineage>
        <taxon>Bacteria</taxon>
        <taxon>Bacillati</taxon>
        <taxon>Bacillota</taxon>
        <taxon>Clostridia</taxon>
        <taxon>Lachnospirales</taxon>
        <taxon>Lachnospiraceae</taxon>
        <taxon>Anaerosacchariphilus</taxon>
    </lineage>
</organism>
<dbReference type="AlphaFoldDB" id="A0A371AYE4"/>
<comment type="caution">
    <text evidence="1">The sequence shown here is derived from an EMBL/GenBank/DDBJ whole genome shotgun (WGS) entry which is preliminary data.</text>
</comment>